<comment type="function">
    <text evidence="8">Toxic component of a toxin-antitoxin (TA) system. An RNase.</text>
</comment>
<dbReference type="InterPro" id="IPR050556">
    <property type="entry name" value="Type_II_TA_system_RNase"/>
</dbReference>
<gene>
    <name evidence="8" type="primary">vapC</name>
    <name evidence="10" type="ORF">I8748_08105</name>
</gene>
<evidence type="ECO:0000256" key="5">
    <source>
        <dbReference type="ARBA" id="ARBA00022801"/>
    </source>
</evidence>
<dbReference type="EC" id="3.1.-.-" evidence="8"/>
<evidence type="ECO:0000256" key="1">
    <source>
        <dbReference type="ARBA" id="ARBA00001946"/>
    </source>
</evidence>
<dbReference type="Pfam" id="PF01850">
    <property type="entry name" value="PIN"/>
    <property type="match status" value="1"/>
</dbReference>
<dbReference type="GO" id="GO:0016787">
    <property type="term" value="F:hydrolase activity"/>
    <property type="evidence" value="ECO:0007669"/>
    <property type="project" value="UniProtKB-KW"/>
</dbReference>
<dbReference type="EMBL" id="JAECZC010000010">
    <property type="protein sequence ID" value="MBH8562138.1"/>
    <property type="molecule type" value="Genomic_DNA"/>
</dbReference>
<evidence type="ECO:0000256" key="8">
    <source>
        <dbReference type="HAMAP-Rule" id="MF_00265"/>
    </source>
</evidence>
<protein>
    <recommendedName>
        <fullName evidence="8">Ribonuclease VapC</fullName>
        <shortName evidence="8">RNase VapC</shortName>
        <ecNumber evidence="8">3.1.-.-</ecNumber>
    </recommendedName>
    <alternativeName>
        <fullName evidence="8">Toxin VapC</fullName>
    </alternativeName>
</protein>
<dbReference type="SUPFAM" id="SSF88723">
    <property type="entry name" value="PIN domain-like"/>
    <property type="match status" value="1"/>
</dbReference>
<organism evidence="10 11">
    <name type="scientific">Amazonocrinis nigriterrae CENA67</name>
    <dbReference type="NCBI Taxonomy" id="2794033"/>
    <lineage>
        <taxon>Bacteria</taxon>
        <taxon>Bacillati</taxon>
        <taxon>Cyanobacteriota</taxon>
        <taxon>Cyanophyceae</taxon>
        <taxon>Nostocales</taxon>
        <taxon>Nostocaceae</taxon>
        <taxon>Amazonocrinis</taxon>
        <taxon>Amazonocrinis nigriterrae</taxon>
    </lineage>
</organism>
<dbReference type="AlphaFoldDB" id="A0A8J7HM35"/>
<proteinExistence type="inferred from homology"/>
<comment type="cofactor">
    <cofactor evidence="1 8">
        <name>Mg(2+)</name>
        <dbReference type="ChEBI" id="CHEBI:18420"/>
    </cofactor>
</comment>
<feature type="binding site" evidence="8">
    <location>
        <position position="98"/>
    </location>
    <ligand>
        <name>Mg(2+)</name>
        <dbReference type="ChEBI" id="CHEBI:18420"/>
    </ligand>
</feature>
<evidence type="ECO:0000313" key="10">
    <source>
        <dbReference type="EMBL" id="MBH8562138.1"/>
    </source>
</evidence>
<evidence type="ECO:0000256" key="2">
    <source>
        <dbReference type="ARBA" id="ARBA00022649"/>
    </source>
</evidence>
<dbReference type="GO" id="GO:0004540">
    <property type="term" value="F:RNA nuclease activity"/>
    <property type="evidence" value="ECO:0007669"/>
    <property type="project" value="InterPro"/>
</dbReference>
<keyword evidence="5 8" id="KW-0378">Hydrolase</keyword>
<feature type="domain" description="PIN" evidence="9">
    <location>
        <begin position="5"/>
        <end position="123"/>
    </location>
</feature>
<dbReference type="PANTHER" id="PTHR33653">
    <property type="entry name" value="RIBONUCLEASE VAPC2"/>
    <property type="match status" value="1"/>
</dbReference>
<name>A0A8J7HM35_9NOST</name>
<dbReference type="Gene3D" id="3.40.50.1010">
    <property type="entry name" value="5'-nuclease"/>
    <property type="match status" value="1"/>
</dbReference>
<dbReference type="InterPro" id="IPR002716">
    <property type="entry name" value="PIN_dom"/>
</dbReference>
<comment type="caution">
    <text evidence="10">The sequence shown here is derived from an EMBL/GenBank/DDBJ whole genome shotgun (WGS) entry which is preliminary data.</text>
</comment>
<keyword evidence="6 8" id="KW-0460">Magnesium</keyword>
<keyword evidence="3 8" id="KW-0540">Nuclease</keyword>
<dbReference type="GO" id="GO:0090729">
    <property type="term" value="F:toxin activity"/>
    <property type="evidence" value="ECO:0007669"/>
    <property type="project" value="UniProtKB-KW"/>
</dbReference>
<dbReference type="InterPro" id="IPR022907">
    <property type="entry name" value="VapC_family"/>
</dbReference>
<evidence type="ECO:0000256" key="3">
    <source>
        <dbReference type="ARBA" id="ARBA00022722"/>
    </source>
</evidence>
<dbReference type="PANTHER" id="PTHR33653:SF1">
    <property type="entry name" value="RIBONUCLEASE VAPC2"/>
    <property type="match status" value="1"/>
</dbReference>
<keyword evidence="4 8" id="KW-0479">Metal-binding</keyword>
<evidence type="ECO:0000256" key="4">
    <source>
        <dbReference type="ARBA" id="ARBA00022723"/>
    </source>
</evidence>
<dbReference type="RefSeq" id="WP_198124111.1">
    <property type="nucleotide sequence ID" value="NZ_JAECZC010000010.1"/>
</dbReference>
<reference evidence="10 11" key="1">
    <citation type="journal article" date="2021" name="Int. J. Syst. Evol. Microbiol.">
        <title>Amazonocrinis nigriterrae gen. nov., sp. nov., Atlanticothrix silvestris gen. nov., sp. nov. and Dendronalium phyllosphericum gen. nov., sp. nov., nostocacean cyanobacteria from Brazilian environments.</title>
        <authorList>
            <person name="Alvarenga D.O."/>
            <person name="Andreote A.P.D."/>
            <person name="Branco L.H.Z."/>
            <person name="Delbaje E."/>
            <person name="Cruz R.B."/>
            <person name="Varani A.M."/>
            <person name="Fiore M.F."/>
        </authorList>
    </citation>
    <scope>NUCLEOTIDE SEQUENCE [LARGE SCALE GENOMIC DNA]</scope>
    <source>
        <strain evidence="10 11">CENA67</strain>
    </source>
</reference>
<evidence type="ECO:0000313" key="11">
    <source>
        <dbReference type="Proteomes" id="UP000632766"/>
    </source>
</evidence>
<dbReference type="GO" id="GO:0000287">
    <property type="term" value="F:magnesium ion binding"/>
    <property type="evidence" value="ECO:0007669"/>
    <property type="project" value="UniProtKB-UniRule"/>
</dbReference>
<evidence type="ECO:0000259" key="9">
    <source>
        <dbReference type="Pfam" id="PF01850"/>
    </source>
</evidence>
<comment type="similarity">
    <text evidence="7 8">Belongs to the PINc/VapC protein family.</text>
</comment>
<evidence type="ECO:0000256" key="6">
    <source>
        <dbReference type="ARBA" id="ARBA00022842"/>
    </source>
</evidence>
<evidence type="ECO:0000256" key="7">
    <source>
        <dbReference type="ARBA" id="ARBA00038093"/>
    </source>
</evidence>
<dbReference type="InterPro" id="IPR029060">
    <property type="entry name" value="PIN-like_dom_sf"/>
</dbReference>
<keyword evidence="2 8" id="KW-1277">Toxin-antitoxin system</keyword>
<dbReference type="HAMAP" id="MF_00265">
    <property type="entry name" value="VapC_Nob1"/>
    <property type="match status" value="1"/>
</dbReference>
<dbReference type="Proteomes" id="UP000632766">
    <property type="component" value="Unassembled WGS sequence"/>
</dbReference>
<keyword evidence="8" id="KW-0800">Toxin</keyword>
<dbReference type="CDD" id="cd18753">
    <property type="entry name" value="PIN_VapC4-5_FitB-like"/>
    <property type="match status" value="1"/>
</dbReference>
<keyword evidence="11" id="KW-1185">Reference proteome</keyword>
<sequence length="130" mass="14511">MAGEIALDTSVAIRYLNGDAMVVARVTALPTIIVLPLPVVAELLFGAENSARPLQNLTRYLQFIEACALVSMGRETASSYAQTRLTLKRKGRPIPENDIWIAAQCLEHGWRLATNDEHFNYVDNLIVEQW</sequence>
<accession>A0A8J7HM35</accession>
<feature type="binding site" evidence="8">
    <location>
        <position position="8"/>
    </location>
    <ligand>
        <name>Mg(2+)</name>
        <dbReference type="ChEBI" id="CHEBI:18420"/>
    </ligand>
</feature>